<dbReference type="AlphaFoldDB" id="A0A2Z6QLX7"/>
<comment type="caution">
    <text evidence="1">The sequence shown here is derived from an EMBL/GenBank/DDBJ whole genome shotgun (WGS) entry which is preliminary data.</text>
</comment>
<name>A0A2Z6QLX7_9GLOM</name>
<sequence length="394" mass="46608">MSGNIVNRSRPGKYIDIILDEVYNKSVPKPINLRPGYDIEYIRNRYGFLYPGQFEKMVEVERIYDNLSIISSYETPQQWAIRVKDTLQALITEGHRSYYHVFCLFGSSGQGVTKTYYNDYEGREVAIGYHRPNIHNCKMAICFDCWKLVEITDVKPKKTYFSGWRRYGYEIKPEDLMKHHWDNSCFKTNKHIEAILKRPAHLLTSSKSEILREKSSDRRGVLYSGKNTPDSLLQFDRTSGSEIFISSIYAKQNNLNHLNQPKVIQRAYRNYKKRPESLAKRIWEAVRNDGTPDDKKYLGITSCIPYFDWESEKKNQLYVRLANVTYDIVFKILYQRGYIIIRGSDWTNQLKWLQNPKYYRIDKDNIEYLIRVTECEKYKANSWSIKSICERVGL</sequence>
<organism evidence="1 2">
    <name type="scientific">Rhizophagus clarus</name>
    <dbReference type="NCBI Taxonomy" id="94130"/>
    <lineage>
        <taxon>Eukaryota</taxon>
        <taxon>Fungi</taxon>
        <taxon>Fungi incertae sedis</taxon>
        <taxon>Mucoromycota</taxon>
        <taxon>Glomeromycotina</taxon>
        <taxon>Glomeromycetes</taxon>
        <taxon>Glomerales</taxon>
        <taxon>Glomeraceae</taxon>
        <taxon>Rhizophagus</taxon>
    </lineage>
</organism>
<keyword evidence="2" id="KW-1185">Reference proteome</keyword>
<dbReference type="Proteomes" id="UP000247702">
    <property type="component" value="Unassembled WGS sequence"/>
</dbReference>
<dbReference type="EMBL" id="BEXD01000907">
    <property type="protein sequence ID" value="GBB91040.1"/>
    <property type="molecule type" value="Genomic_DNA"/>
</dbReference>
<evidence type="ECO:0000313" key="1">
    <source>
        <dbReference type="EMBL" id="GBB91040.1"/>
    </source>
</evidence>
<proteinExistence type="predicted"/>
<gene>
    <name evidence="1" type="ORF">RclHR1_18140001</name>
</gene>
<evidence type="ECO:0000313" key="2">
    <source>
        <dbReference type="Proteomes" id="UP000247702"/>
    </source>
</evidence>
<reference evidence="1 2" key="1">
    <citation type="submission" date="2017-11" db="EMBL/GenBank/DDBJ databases">
        <title>The genome of Rhizophagus clarus HR1 reveals common genetic basis of auxotrophy among arbuscular mycorrhizal fungi.</title>
        <authorList>
            <person name="Kobayashi Y."/>
        </authorList>
    </citation>
    <scope>NUCLEOTIDE SEQUENCE [LARGE SCALE GENOMIC DNA]</scope>
    <source>
        <strain evidence="1 2">HR1</strain>
    </source>
</reference>
<accession>A0A2Z6QLX7</accession>
<protein>
    <submittedName>
        <fullName evidence="1">Uncharacterized protein</fullName>
    </submittedName>
</protein>